<gene>
    <name evidence="2" type="ORF">GCM10010976_32290</name>
</gene>
<keyword evidence="1" id="KW-0812">Transmembrane</keyword>
<sequence length="104" mass="12082">METNNDINQKVQNTLKSFDSITDTKVSPFFKDKTMQLLFSEKEEKESFVFSWFSPKLQFATLVCFVLLNVFAYVKINSNTYNSNVQDFAETYGLSTDNDTYLLN</sequence>
<keyword evidence="1" id="KW-1133">Transmembrane helix</keyword>
<organism evidence="2 3">
    <name type="scientific">Bizionia arctica</name>
    <dbReference type="NCBI Taxonomy" id="1495645"/>
    <lineage>
        <taxon>Bacteria</taxon>
        <taxon>Pseudomonadati</taxon>
        <taxon>Bacteroidota</taxon>
        <taxon>Flavobacteriia</taxon>
        <taxon>Flavobacteriales</taxon>
        <taxon>Flavobacteriaceae</taxon>
        <taxon>Bizionia</taxon>
    </lineage>
</organism>
<dbReference type="EMBL" id="BMFQ01000004">
    <property type="protein sequence ID" value="GGG59077.1"/>
    <property type="molecule type" value="Genomic_DNA"/>
</dbReference>
<reference evidence="2" key="2">
    <citation type="submission" date="2020-09" db="EMBL/GenBank/DDBJ databases">
        <authorList>
            <person name="Sun Q."/>
            <person name="Zhou Y."/>
        </authorList>
    </citation>
    <scope>NUCLEOTIDE SEQUENCE</scope>
    <source>
        <strain evidence="2">CGMCC 1.12751</strain>
    </source>
</reference>
<feature type="transmembrane region" description="Helical" evidence="1">
    <location>
        <begin position="57"/>
        <end position="74"/>
    </location>
</feature>
<accession>A0A917GW82</accession>
<protein>
    <submittedName>
        <fullName evidence="2">Uncharacterized protein</fullName>
    </submittedName>
</protein>
<keyword evidence="1" id="KW-0472">Membrane</keyword>
<reference evidence="2" key="1">
    <citation type="journal article" date="2014" name="Int. J. Syst. Evol. Microbiol.">
        <title>Complete genome sequence of Corynebacterium casei LMG S-19264T (=DSM 44701T), isolated from a smear-ripened cheese.</title>
        <authorList>
            <consortium name="US DOE Joint Genome Institute (JGI-PGF)"/>
            <person name="Walter F."/>
            <person name="Albersmeier A."/>
            <person name="Kalinowski J."/>
            <person name="Ruckert C."/>
        </authorList>
    </citation>
    <scope>NUCLEOTIDE SEQUENCE</scope>
    <source>
        <strain evidence="2">CGMCC 1.12751</strain>
    </source>
</reference>
<dbReference type="Proteomes" id="UP000625976">
    <property type="component" value="Unassembled WGS sequence"/>
</dbReference>
<evidence type="ECO:0000256" key="1">
    <source>
        <dbReference type="SAM" id="Phobius"/>
    </source>
</evidence>
<evidence type="ECO:0000313" key="3">
    <source>
        <dbReference type="Proteomes" id="UP000625976"/>
    </source>
</evidence>
<keyword evidence="3" id="KW-1185">Reference proteome</keyword>
<evidence type="ECO:0000313" key="2">
    <source>
        <dbReference type="EMBL" id="GGG59077.1"/>
    </source>
</evidence>
<proteinExistence type="predicted"/>
<dbReference type="RefSeq" id="WP_188466764.1">
    <property type="nucleotide sequence ID" value="NZ_BMFQ01000004.1"/>
</dbReference>
<comment type="caution">
    <text evidence="2">The sequence shown here is derived from an EMBL/GenBank/DDBJ whole genome shotgun (WGS) entry which is preliminary data.</text>
</comment>
<name>A0A917GW82_9FLAO</name>
<dbReference type="AlphaFoldDB" id="A0A917GW82"/>